<comment type="caution">
    <text evidence="2">The sequence shown here is derived from an EMBL/GenBank/DDBJ whole genome shotgun (WGS) entry which is preliminary data.</text>
</comment>
<dbReference type="InterPro" id="IPR036866">
    <property type="entry name" value="RibonucZ/Hydroxyglut_hydro"/>
</dbReference>
<reference evidence="2 3" key="1">
    <citation type="submission" date="2022-03" db="EMBL/GenBank/DDBJ databases">
        <title>Sinomonas sp. isolated from a soil.</title>
        <authorList>
            <person name="Han J."/>
            <person name="Kim D.-U."/>
        </authorList>
    </citation>
    <scope>NUCLEOTIDE SEQUENCE [LARGE SCALE GENOMIC DNA]</scope>
    <source>
        <strain evidence="2 3">5-5</strain>
    </source>
</reference>
<protein>
    <submittedName>
        <fullName evidence="2">MBL fold metallo-hydrolase</fullName>
    </submittedName>
</protein>
<dbReference type="Pfam" id="PF00753">
    <property type="entry name" value="Lactamase_B"/>
    <property type="match status" value="1"/>
</dbReference>
<evidence type="ECO:0000259" key="1">
    <source>
        <dbReference type="SMART" id="SM00849"/>
    </source>
</evidence>
<proteinExistence type="predicted"/>
<name>A0ABS9TXI9_9MICC</name>
<dbReference type="InterPro" id="IPR001279">
    <property type="entry name" value="Metallo-B-lactamas"/>
</dbReference>
<sequence>MESIYPSVYKLQRSVGSNGYAVVDGDAVAVVDPGMPAGSGRVIEELTSAGLLDRVTDVLVTHADLDHVGAAAAVQGATGARVWLGRADAEILEGKRPPATWFRRLLARREAPEVAGGLELLDGGEEPFPGVKAIATPGHTPGHMVFTFEEVVFAGDAVRGTDKGLRLMPRALTSDLSEAKASLDLIAGLGARWLCPGHGRIRELSAL</sequence>
<keyword evidence="3" id="KW-1185">Reference proteome</keyword>
<evidence type="ECO:0000313" key="3">
    <source>
        <dbReference type="Proteomes" id="UP001202922"/>
    </source>
</evidence>
<dbReference type="InterPro" id="IPR050855">
    <property type="entry name" value="NDM-1-like"/>
</dbReference>
<dbReference type="Proteomes" id="UP001202922">
    <property type="component" value="Unassembled WGS sequence"/>
</dbReference>
<gene>
    <name evidence="2" type="ORF">L0M17_02255</name>
</gene>
<dbReference type="PANTHER" id="PTHR42951">
    <property type="entry name" value="METALLO-BETA-LACTAMASE DOMAIN-CONTAINING"/>
    <property type="match status" value="1"/>
</dbReference>
<dbReference type="EMBL" id="JAKZBV010000001">
    <property type="protein sequence ID" value="MCH6468820.1"/>
    <property type="molecule type" value="Genomic_DNA"/>
</dbReference>
<evidence type="ECO:0000313" key="2">
    <source>
        <dbReference type="EMBL" id="MCH6468820.1"/>
    </source>
</evidence>
<dbReference type="SUPFAM" id="SSF56281">
    <property type="entry name" value="Metallo-hydrolase/oxidoreductase"/>
    <property type="match status" value="1"/>
</dbReference>
<accession>A0ABS9TXI9</accession>
<dbReference type="RefSeq" id="WP_241050828.1">
    <property type="nucleotide sequence ID" value="NZ_JAKZBV010000001.1"/>
</dbReference>
<dbReference type="Gene3D" id="3.60.15.10">
    <property type="entry name" value="Ribonuclease Z/Hydroxyacylglutathione hydrolase-like"/>
    <property type="match status" value="1"/>
</dbReference>
<dbReference type="SMART" id="SM00849">
    <property type="entry name" value="Lactamase_B"/>
    <property type="match status" value="1"/>
</dbReference>
<organism evidence="2 3">
    <name type="scientific">Sinomonas terrae</name>
    <dbReference type="NCBI Taxonomy" id="2908838"/>
    <lineage>
        <taxon>Bacteria</taxon>
        <taxon>Bacillati</taxon>
        <taxon>Actinomycetota</taxon>
        <taxon>Actinomycetes</taxon>
        <taxon>Micrococcales</taxon>
        <taxon>Micrococcaceae</taxon>
        <taxon>Sinomonas</taxon>
    </lineage>
</organism>
<feature type="domain" description="Metallo-beta-lactamase" evidence="1">
    <location>
        <begin position="16"/>
        <end position="198"/>
    </location>
</feature>